<evidence type="ECO:0000313" key="9">
    <source>
        <dbReference type="EMBL" id="CAB4330257.1"/>
    </source>
</evidence>
<name>A0A6J5YMS5_9ZZZZ</name>
<gene>
    <name evidence="9" type="ORF">UFOPK3770_00107</name>
</gene>
<keyword evidence="2" id="KW-1003">Cell membrane</keyword>
<evidence type="ECO:0000256" key="7">
    <source>
        <dbReference type="SAM" id="Phobius"/>
    </source>
</evidence>
<keyword evidence="4 7" id="KW-1133">Transmembrane helix</keyword>
<proteinExistence type="predicted"/>
<dbReference type="InterPro" id="IPR027379">
    <property type="entry name" value="CLS_N"/>
</dbReference>
<feature type="compositionally biased region" description="Basic and acidic residues" evidence="6">
    <location>
        <begin position="76"/>
        <end position="85"/>
    </location>
</feature>
<keyword evidence="3 7" id="KW-0812">Transmembrane</keyword>
<reference evidence="9" key="1">
    <citation type="submission" date="2020-05" db="EMBL/GenBank/DDBJ databases">
        <authorList>
            <person name="Chiriac C."/>
            <person name="Salcher M."/>
            <person name="Ghai R."/>
            <person name="Kavagutti S V."/>
        </authorList>
    </citation>
    <scope>NUCLEOTIDE SEQUENCE</scope>
</reference>
<feature type="region of interest" description="Disordered" evidence="6">
    <location>
        <begin position="66"/>
        <end position="85"/>
    </location>
</feature>
<evidence type="ECO:0000256" key="1">
    <source>
        <dbReference type="ARBA" id="ARBA00004651"/>
    </source>
</evidence>
<dbReference type="Pfam" id="PF13396">
    <property type="entry name" value="PLDc_N"/>
    <property type="match status" value="1"/>
</dbReference>
<dbReference type="AlphaFoldDB" id="A0A6J5YMS5"/>
<evidence type="ECO:0000256" key="6">
    <source>
        <dbReference type="SAM" id="MobiDB-lite"/>
    </source>
</evidence>
<evidence type="ECO:0000256" key="4">
    <source>
        <dbReference type="ARBA" id="ARBA00022989"/>
    </source>
</evidence>
<dbReference type="EMBL" id="CAESAJ010000005">
    <property type="protein sequence ID" value="CAB4330257.1"/>
    <property type="molecule type" value="Genomic_DNA"/>
</dbReference>
<evidence type="ECO:0000256" key="2">
    <source>
        <dbReference type="ARBA" id="ARBA00022475"/>
    </source>
</evidence>
<dbReference type="GO" id="GO:0005886">
    <property type="term" value="C:plasma membrane"/>
    <property type="evidence" value="ECO:0007669"/>
    <property type="project" value="UniProtKB-SubCell"/>
</dbReference>
<evidence type="ECO:0000256" key="5">
    <source>
        <dbReference type="ARBA" id="ARBA00023136"/>
    </source>
</evidence>
<feature type="compositionally biased region" description="Acidic residues" evidence="6">
    <location>
        <begin position="66"/>
        <end position="75"/>
    </location>
</feature>
<feature type="transmembrane region" description="Helical" evidence="7">
    <location>
        <begin position="35"/>
        <end position="53"/>
    </location>
</feature>
<keyword evidence="5 7" id="KW-0472">Membrane</keyword>
<sequence length="85" mass="9509">MPRFILGVLAFALFIYSFVDWLQTPTPRNLSKPVWFLVIALLPIVGPILWLLFGAIRGGGGGWGDDDALAPDDDPSFWRDFDRTS</sequence>
<comment type="subcellular location">
    <subcellularLocation>
        <location evidence="1">Cell membrane</location>
        <topology evidence="1">Multi-pass membrane protein</topology>
    </subcellularLocation>
</comment>
<protein>
    <submittedName>
        <fullName evidence="9">Unannotated protein</fullName>
    </submittedName>
</protein>
<evidence type="ECO:0000259" key="8">
    <source>
        <dbReference type="Pfam" id="PF13396"/>
    </source>
</evidence>
<evidence type="ECO:0000256" key="3">
    <source>
        <dbReference type="ARBA" id="ARBA00022692"/>
    </source>
</evidence>
<organism evidence="9">
    <name type="scientific">freshwater metagenome</name>
    <dbReference type="NCBI Taxonomy" id="449393"/>
    <lineage>
        <taxon>unclassified sequences</taxon>
        <taxon>metagenomes</taxon>
        <taxon>ecological metagenomes</taxon>
    </lineage>
</organism>
<feature type="domain" description="Cardiolipin synthase N-terminal" evidence="8">
    <location>
        <begin position="12"/>
        <end position="54"/>
    </location>
</feature>
<accession>A0A6J5YMS5</accession>